<keyword evidence="5 10" id="KW-0805">Transcription regulation</keyword>
<feature type="region of interest" description="Disordered" evidence="11">
    <location>
        <begin position="116"/>
        <end position="188"/>
    </location>
</feature>
<dbReference type="PRINTS" id="PR00398">
    <property type="entry name" value="STRDHORMONER"/>
</dbReference>
<dbReference type="InterPro" id="IPR000536">
    <property type="entry name" value="Nucl_hrmn_rcpt_lig-bd"/>
</dbReference>
<evidence type="ECO:0000256" key="2">
    <source>
        <dbReference type="ARBA" id="ARBA00022723"/>
    </source>
</evidence>
<keyword evidence="8 10" id="KW-0675">Receptor</keyword>
<keyword evidence="7 10" id="KW-0804">Transcription</keyword>
<dbReference type="Gene3D" id="1.10.565.10">
    <property type="entry name" value="Retinoid X Receptor"/>
    <property type="match status" value="1"/>
</dbReference>
<evidence type="ECO:0000259" key="13">
    <source>
        <dbReference type="PROSITE" id="PS51843"/>
    </source>
</evidence>
<dbReference type="SMART" id="SM00430">
    <property type="entry name" value="HOLI"/>
    <property type="match status" value="1"/>
</dbReference>
<dbReference type="CDD" id="cd06961">
    <property type="entry name" value="NR_DBD_TR"/>
    <property type="match status" value="1"/>
</dbReference>
<dbReference type="InterPro" id="IPR001728">
    <property type="entry name" value="ThyrH_rcpt"/>
</dbReference>
<protein>
    <submittedName>
        <fullName evidence="15">Nuclear receptor subfamily 1 group D member 2</fullName>
    </submittedName>
</protein>
<evidence type="ECO:0000256" key="3">
    <source>
        <dbReference type="ARBA" id="ARBA00022771"/>
    </source>
</evidence>
<evidence type="ECO:0000313" key="15">
    <source>
        <dbReference type="RefSeq" id="XP_002737359.1"/>
    </source>
</evidence>
<feature type="compositionally biased region" description="Low complexity" evidence="11">
    <location>
        <begin position="151"/>
        <end position="168"/>
    </location>
</feature>
<evidence type="ECO:0000256" key="1">
    <source>
        <dbReference type="ARBA" id="ARBA00008092"/>
    </source>
</evidence>
<dbReference type="Pfam" id="PF00104">
    <property type="entry name" value="Hormone_recep"/>
    <property type="match status" value="1"/>
</dbReference>
<feature type="domain" description="Nuclear receptor" evidence="12">
    <location>
        <begin position="42"/>
        <end position="117"/>
    </location>
</feature>
<dbReference type="InterPro" id="IPR035500">
    <property type="entry name" value="NHR-like_dom_sf"/>
</dbReference>
<dbReference type="PROSITE" id="PS00031">
    <property type="entry name" value="NUCLEAR_REC_DBD_1"/>
    <property type="match status" value="1"/>
</dbReference>
<evidence type="ECO:0000256" key="10">
    <source>
        <dbReference type="RuleBase" id="RU004334"/>
    </source>
</evidence>
<evidence type="ECO:0000256" key="11">
    <source>
        <dbReference type="SAM" id="MobiDB-lite"/>
    </source>
</evidence>
<dbReference type="InterPro" id="IPR001628">
    <property type="entry name" value="Znf_hrmn_rcpt"/>
</dbReference>
<dbReference type="SMART" id="SM00399">
    <property type="entry name" value="ZnF_C4"/>
    <property type="match status" value="1"/>
</dbReference>
<evidence type="ECO:0000256" key="6">
    <source>
        <dbReference type="ARBA" id="ARBA00023125"/>
    </source>
</evidence>
<keyword evidence="9 10" id="KW-0539">Nucleus</keyword>
<dbReference type="Pfam" id="PF00105">
    <property type="entry name" value="zf-C4"/>
    <property type="match status" value="1"/>
</dbReference>
<evidence type="ECO:0000256" key="4">
    <source>
        <dbReference type="ARBA" id="ARBA00022833"/>
    </source>
</evidence>
<keyword evidence="6 10" id="KW-0238">DNA-binding</keyword>
<keyword evidence="4 10" id="KW-0862">Zinc</keyword>
<keyword evidence="14" id="KW-1185">Reference proteome</keyword>
<feature type="region of interest" description="Disordered" evidence="11">
    <location>
        <begin position="1"/>
        <end position="34"/>
    </location>
</feature>
<dbReference type="Proteomes" id="UP000694865">
    <property type="component" value="Unplaced"/>
</dbReference>
<evidence type="ECO:0000256" key="8">
    <source>
        <dbReference type="ARBA" id="ARBA00023170"/>
    </source>
</evidence>
<organism evidence="14 15">
    <name type="scientific">Saccoglossus kowalevskii</name>
    <name type="common">Acorn worm</name>
    <dbReference type="NCBI Taxonomy" id="10224"/>
    <lineage>
        <taxon>Eukaryota</taxon>
        <taxon>Metazoa</taxon>
        <taxon>Hemichordata</taxon>
        <taxon>Enteropneusta</taxon>
        <taxon>Harrimaniidae</taxon>
        <taxon>Saccoglossus</taxon>
    </lineage>
</organism>
<dbReference type="InterPro" id="IPR001723">
    <property type="entry name" value="Nuclear_hrmn_rcpt"/>
</dbReference>
<feature type="compositionally biased region" description="Polar residues" evidence="11">
    <location>
        <begin position="9"/>
        <end position="34"/>
    </location>
</feature>
<dbReference type="SUPFAM" id="SSF48508">
    <property type="entry name" value="Nuclear receptor ligand-binding domain"/>
    <property type="match status" value="1"/>
</dbReference>
<comment type="subcellular location">
    <subcellularLocation>
        <location evidence="10">Nucleus</location>
    </subcellularLocation>
</comment>
<gene>
    <name evidence="15" type="primary">Nr2</name>
</gene>
<evidence type="ECO:0000256" key="7">
    <source>
        <dbReference type="ARBA" id="ARBA00023163"/>
    </source>
</evidence>
<reference evidence="15" key="1">
    <citation type="submission" date="2025-08" db="UniProtKB">
        <authorList>
            <consortium name="RefSeq"/>
        </authorList>
    </citation>
    <scope>IDENTIFICATION</scope>
    <source>
        <tissue evidence="15">Testes</tissue>
    </source>
</reference>
<dbReference type="RefSeq" id="XP_002737359.1">
    <property type="nucleotide sequence ID" value="XM_002737313.1"/>
</dbReference>
<dbReference type="PROSITE" id="PS51030">
    <property type="entry name" value="NUCLEAR_REC_DBD_2"/>
    <property type="match status" value="1"/>
</dbReference>
<keyword evidence="3 10" id="KW-0863">Zinc-finger</keyword>
<evidence type="ECO:0000256" key="9">
    <source>
        <dbReference type="ARBA" id="ARBA00023242"/>
    </source>
</evidence>
<evidence type="ECO:0000313" key="14">
    <source>
        <dbReference type="Proteomes" id="UP000694865"/>
    </source>
</evidence>
<comment type="similarity">
    <text evidence="1">Belongs to the nuclear hormone receptor family. NR1 subfamily.</text>
</comment>
<feature type="domain" description="NR LBD" evidence="13">
    <location>
        <begin position="189"/>
        <end position="410"/>
    </location>
</feature>
<proteinExistence type="inferred from homology"/>
<dbReference type="PROSITE" id="PS51843">
    <property type="entry name" value="NR_LBD"/>
    <property type="match status" value="1"/>
</dbReference>
<accession>A0ABM0GU20</accession>
<dbReference type="Gene3D" id="3.30.50.10">
    <property type="entry name" value="Erythroid Transcription Factor GATA-1, subunit A"/>
    <property type="match status" value="1"/>
</dbReference>
<dbReference type="PANTHER" id="PTHR48092">
    <property type="entry name" value="KNIRPS-RELATED PROTEIN-RELATED"/>
    <property type="match status" value="1"/>
</dbReference>
<feature type="compositionally biased region" description="Polar residues" evidence="11">
    <location>
        <begin position="133"/>
        <end position="150"/>
    </location>
</feature>
<dbReference type="PRINTS" id="PR00047">
    <property type="entry name" value="STROIDFINGER"/>
</dbReference>
<name>A0ABM0GU20_SACKO</name>
<evidence type="ECO:0000259" key="12">
    <source>
        <dbReference type="PROSITE" id="PS51030"/>
    </source>
</evidence>
<dbReference type="PRINTS" id="PR00546">
    <property type="entry name" value="THYROIDHORMR"/>
</dbReference>
<dbReference type="InterPro" id="IPR013088">
    <property type="entry name" value="Znf_NHR/GATA"/>
</dbReference>
<dbReference type="SUPFAM" id="SSF57716">
    <property type="entry name" value="Glucocorticoid receptor-like (DNA-binding domain)"/>
    <property type="match status" value="1"/>
</dbReference>
<dbReference type="GeneID" id="100313551"/>
<evidence type="ECO:0000256" key="5">
    <source>
        <dbReference type="ARBA" id="ARBA00023015"/>
    </source>
</evidence>
<dbReference type="InterPro" id="IPR050200">
    <property type="entry name" value="Nuclear_hormone_rcpt_NR3"/>
</dbReference>
<sequence>MAASRSEQEQSVLSNSPAFSSQSTTHAQNEDSLSPSVTTTTELLCLVCSDKGSGYHYSVFSCEGCKGFFKRTVQKQLKYSCKESRNCEITKYSRNSCQSCRFQKCVNMGMKIDAVREDRTPGGKQKIKRSRSHSSSLPVNQSTKKTFPNVSDTNNDTASSSSLTDTNSPQPEKRLKEDSDVSQEDQSKAYETMAELLTAARPDIVPEAQSFKDMSNFGIDDLMQYGYKELQLIIQWARHVPGFRGLLIEDQMALLKASFMELNVLRLAYRSRSENGLVRFGANMKLTKDQAMEIGWGQELIQSTLNYVSRIQEVNVDHVEFCFLNAIVLTYPDAAGLQDKTSVTTLQAKIVDALRHYIKTHYPKDAKRYAKVLLRLPTLRTVASKATERFLSMTLDGTIQINELVSEMMG</sequence>
<keyword evidence="2 10" id="KW-0479">Metal-binding</keyword>